<evidence type="ECO:0000313" key="3">
    <source>
        <dbReference type="Proteomes" id="UP000828390"/>
    </source>
</evidence>
<accession>A0A9D3Z5C5</accession>
<keyword evidence="3" id="KW-1185">Reference proteome</keyword>
<sequence>MDDDCDREIVFRTSGDTRYCEAETQLCSESVSFGNDCSELDIVSQASGDSDHPSSGETNCPSQCSKEKINRLTLIIKDLVKELQCMKENKQTKIKSQEYGENNLQLPGQHSLMEGRFNTVPVDAGMGRDSNLSAMAPPFYGRADGSYGQFVFTQLPQDVMHNYNLLIGELNSRFRVIETEKSFASKFAHRYQRQGESVEEYAANLRELYDRAHARRDKKTRDEDLVRRFLHGLRDEEARFEIEFHKDPSTHDEAVYYAVTFSEVRKSQDSERRSARRSVLSTGLN</sequence>
<gene>
    <name evidence="2" type="ORF">DPMN_071796</name>
</gene>
<evidence type="ECO:0000313" key="2">
    <source>
        <dbReference type="EMBL" id="KAH3712117.1"/>
    </source>
</evidence>
<reference evidence="2" key="1">
    <citation type="journal article" date="2019" name="bioRxiv">
        <title>The Genome of the Zebra Mussel, Dreissena polymorpha: A Resource for Invasive Species Research.</title>
        <authorList>
            <person name="McCartney M.A."/>
            <person name="Auch B."/>
            <person name="Kono T."/>
            <person name="Mallez S."/>
            <person name="Zhang Y."/>
            <person name="Obille A."/>
            <person name="Becker A."/>
            <person name="Abrahante J.E."/>
            <person name="Garbe J."/>
            <person name="Badalamenti J.P."/>
            <person name="Herman A."/>
            <person name="Mangelson H."/>
            <person name="Liachko I."/>
            <person name="Sullivan S."/>
            <person name="Sone E.D."/>
            <person name="Koren S."/>
            <person name="Silverstein K.A.T."/>
            <person name="Beckman K.B."/>
            <person name="Gohl D.M."/>
        </authorList>
    </citation>
    <scope>NUCLEOTIDE SEQUENCE</scope>
    <source>
        <strain evidence="2">Duluth1</strain>
        <tissue evidence="2">Whole animal</tissue>
    </source>
</reference>
<dbReference type="AlphaFoldDB" id="A0A9D3Z5C5"/>
<proteinExistence type="predicted"/>
<dbReference type="EMBL" id="JAIWYP010000014">
    <property type="protein sequence ID" value="KAH3712117.1"/>
    <property type="molecule type" value="Genomic_DNA"/>
</dbReference>
<dbReference type="InterPro" id="IPR005162">
    <property type="entry name" value="Retrotrans_gag_dom"/>
</dbReference>
<protein>
    <recommendedName>
        <fullName evidence="1">Retrotransposon gag domain-containing protein</fullName>
    </recommendedName>
</protein>
<reference evidence="2" key="2">
    <citation type="submission" date="2020-11" db="EMBL/GenBank/DDBJ databases">
        <authorList>
            <person name="McCartney M.A."/>
            <person name="Auch B."/>
            <person name="Kono T."/>
            <person name="Mallez S."/>
            <person name="Becker A."/>
            <person name="Gohl D.M."/>
            <person name="Silverstein K.A.T."/>
            <person name="Koren S."/>
            <person name="Bechman K.B."/>
            <person name="Herman A."/>
            <person name="Abrahante J.E."/>
            <person name="Garbe J."/>
        </authorList>
    </citation>
    <scope>NUCLEOTIDE SEQUENCE</scope>
    <source>
        <strain evidence="2">Duluth1</strain>
        <tissue evidence="2">Whole animal</tissue>
    </source>
</reference>
<comment type="caution">
    <text evidence="2">The sequence shown here is derived from an EMBL/GenBank/DDBJ whole genome shotgun (WGS) entry which is preliminary data.</text>
</comment>
<feature type="domain" description="Retrotransposon gag" evidence="1">
    <location>
        <begin position="154"/>
        <end position="235"/>
    </location>
</feature>
<name>A0A9D3Z5C5_DREPO</name>
<dbReference type="Proteomes" id="UP000828390">
    <property type="component" value="Unassembled WGS sequence"/>
</dbReference>
<dbReference type="Pfam" id="PF03732">
    <property type="entry name" value="Retrotrans_gag"/>
    <property type="match status" value="1"/>
</dbReference>
<evidence type="ECO:0000259" key="1">
    <source>
        <dbReference type="Pfam" id="PF03732"/>
    </source>
</evidence>
<organism evidence="2 3">
    <name type="scientific">Dreissena polymorpha</name>
    <name type="common">Zebra mussel</name>
    <name type="synonym">Mytilus polymorpha</name>
    <dbReference type="NCBI Taxonomy" id="45954"/>
    <lineage>
        <taxon>Eukaryota</taxon>
        <taxon>Metazoa</taxon>
        <taxon>Spiralia</taxon>
        <taxon>Lophotrochozoa</taxon>
        <taxon>Mollusca</taxon>
        <taxon>Bivalvia</taxon>
        <taxon>Autobranchia</taxon>
        <taxon>Heteroconchia</taxon>
        <taxon>Euheterodonta</taxon>
        <taxon>Imparidentia</taxon>
        <taxon>Neoheterodontei</taxon>
        <taxon>Myida</taxon>
        <taxon>Dreissenoidea</taxon>
        <taxon>Dreissenidae</taxon>
        <taxon>Dreissena</taxon>
    </lineage>
</organism>